<keyword evidence="1 3" id="KW-0597">Phosphoprotein</keyword>
<dbReference type="CDD" id="cd17546">
    <property type="entry name" value="REC_hyHK_CKI1_RcsC-like"/>
    <property type="match status" value="1"/>
</dbReference>
<dbReference type="InterPro" id="IPR001932">
    <property type="entry name" value="PPM-type_phosphatase-like_dom"/>
</dbReference>
<feature type="modified residue" description="4-aspartylphosphate" evidence="3">
    <location>
        <position position="448"/>
    </location>
</feature>
<evidence type="ECO:0000256" key="2">
    <source>
        <dbReference type="ARBA" id="ARBA00023012"/>
    </source>
</evidence>
<dbReference type="CDD" id="cd16936">
    <property type="entry name" value="HATPase_RsbW-like"/>
    <property type="match status" value="1"/>
</dbReference>
<dbReference type="Gene3D" id="3.40.50.2300">
    <property type="match status" value="2"/>
</dbReference>
<dbReference type="Gene3D" id="3.60.40.10">
    <property type="entry name" value="PPM-type phosphatase domain"/>
    <property type="match status" value="1"/>
</dbReference>
<dbReference type="Proteomes" id="UP000177583">
    <property type="component" value="Unassembled WGS sequence"/>
</dbReference>
<dbReference type="SMART" id="SM00331">
    <property type="entry name" value="PP2C_SIG"/>
    <property type="match status" value="1"/>
</dbReference>
<dbReference type="InterPro" id="IPR036457">
    <property type="entry name" value="PPM-type-like_dom_sf"/>
</dbReference>
<dbReference type="InterPro" id="IPR036890">
    <property type="entry name" value="HATPase_C_sf"/>
</dbReference>
<proteinExistence type="predicted"/>
<reference evidence="5 6" key="1">
    <citation type="journal article" date="2016" name="Nat. Commun.">
        <title>Thousands of microbial genomes shed light on interconnected biogeochemical processes in an aquifer system.</title>
        <authorList>
            <person name="Anantharaman K."/>
            <person name="Brown C.T."/>
            <person name="Hug L.A."/>
            <person name="Sharon I."/>
            <person name="Castelle C.J."/>
            <person name="Probst A.J."/>
            <person name="Thomas B.C."/>
            <person name="Singh A."/>
            <person name="Wilkins M.J."/>
            <person name="Karaoz U."/>
            <person name="Brodie E.L."/>
            <person name="Williams K.H."/>
            <person name="Hubbard S.S."/>
            <person name="Banfield J.F."/>
        </authorList>
    </citation>
    <scope>NUCLEOTIDE SEQUENCE [LARGE SCALE GENOMIC DNA]</scope>
</reference>
<dbReference type="AlphaFoldDB" id="A0A1F6GMS6"/>
<evidence type="ECO:0000313" key="5">
    <source>
        <dbReference type="EMBL" id="OGG99407.1"/>
    </source>
</evidence>
<comment type="caution">
    <text evidence="5">The sequence shown here is derived from an EMBL/GenBank/DDBJ whole genome shotgun (WGS) entry which is preliminary data.</text>
</comment>
<dbReference type="SUPFAM" id="SSF81606">
    <property type="entry name" value="PP2C-like"/>
    <property type="match status" value="1"/>
</dbReference>
<evidence type="ECO:0000256" key="1">
    <source>
        <dbReference type="ARBA" id="ARBA00022553"/>
    </source>
</evidence>
<feature type="domain" description="Response regulatory" evidence="4">
    <location>
        <begin position="261"/>
        <end position="380"/>
    </location>
</feature>
<dbReference type="Pfam" id="PF00072">
    <property type="entry name" value="Response_reg"/>
    <property type="match status" value="1"/>
</dbReference>
<keyword evidence="2" id="KW-0902">Two-component regulatory system</keyword>
<dbReference type="InterPro" id="IPR003594">
    <property type="entry name" value="HATPase_dom"/>
</dbReference>
<feature type="domain" description="Response regulatory" evidence="4">
    <location>
        <begin position="399"/>
        <end position="506"/>
    </location>
</feature>
<dbReference type="InterPro" id="IPR011006">
    <property type="entry name" value="CheY-like_superfamily"/>
</dbReference>
<dbReference type="Pfam" id="PF07228">
    <property type="entry name" value="SpoIIE"/>
    <property type="match status" value="1"/>
</dbReference>
<dbReference type="SMART" id="SM00448">
    <property type="entry name" value="REC"/>
    <property type="match status" value="1"/>
</dbReference>
<protein>
    <recommendedName>
        <fullName evidence="4">Response regulatory domain-containing protein</fullName>
    </recommendedName>
</protein>
<feature type="modified residue" description="4-aspartylphosphate" evidence="3">
    <location>
        <position position="310"/>
    </location>
</feature>
<dbReference type="PANTHER" id="PTHR45339:SF1">
    <property type="entry name" value="HYBRID SIGNAL TRANSDUCTION HISTIDINE KINASE J"/>
    <property type="match status" value="1"/>
</dbReference>
<dbReference type="SUPFAM" id="SSF55874">
    <property type="entry name" value="ATPase domain of HSP90 chaperone/DNA topoisomerase II/histidine kinase"/>
    <property type="match status" value="1"/>
</dbReference>
<name>A0A1F6GMS6_9PROT</name>
<dbReference type="PANTHER" id="PTHR45339">
    <property type="entry name" value="HYBRID SIGNAL TRANSDUCTION HISTIDINE KINASE J"/>
    <property type="match status" value="1"/>
</dbReference>
<evidence type="ECO:0000256" key="3">
    <source>
        <dbReference type="PROSITE-ProRule" id="PRU00169"/>
    </source>
</evidence>
<dbReference type="EMBL" id="MFNF01000057">
    <property type="protein sequence ID" value="OGG99407.1"/>
    <property type="molecule type" value="Genomic_DNA"/>
</dbReference>
<sequence>MKTALLSLGGDPAPVLALLQGRGLDLQVFTGVEALLSAVAQDPTLELVLVEGDSQTLLLDGLPKLRRFPYYLYLVYLADKTQADLEGFYGAGIDEVLPKNLSPSLFAARLAALNRLFEQQAIRSYPDHSTVHVCPCQTLNLDTGLKFAGGDLFFFRTLVELIVRTAKDLKEEIDTGPLDPWYSLNQNATSLGAEELAEWTFEFLARKGMRQGPTTAKHQRMKTRFPKVIHRLEQALGSLKLAGYFDTAPAQEEREPFLGTQVLLVEDMKHNRLLLRRMLSRKGCSVTEAIDGEQGLAVYKKQAFDLVVMDMNMPVMDGFAASRAIRDFEQALGRTPVPILALTALAMRGDKEKCLEAGCTSYLPKPVDAEALYRQIGELLPHLGEIKARNGPVSQGHRSVALYTCNQVFRYLLTQILQALEWEVAVVKTEAELVKAVEAGTYSLVLVDQEQGLELAFLIRDQYPTQALTLVNHQDSWRNTALDRLDHVIQYPFDPVQVQGIIEFHQSREKQKKRFDEILEDFNSLKAYKGQVNIQENVAQGEGQLAVWQKAFRKIGGDLVLSQRFNLHGRFGLILADVSGHDIQSAYTASWFAGLVKGSWGRHQSPLELLVYLNGLFDADKLEEDKRYVCALALLWDPMEKRLSWANAGIPSGLMVRADGLREPLNWRGIPIGMFPELQMFDHGELVLETGDFLLVATDGILELVPRELIGQLSLSSPQPQERLDQVVDFVVRSSEVTDDLTLAVFEPKLPKLAPGSYRNKLHSNLPSVYAEVKSIRAYLDGAYPELELDWAMVSLAIKEALLNAVEHGNKKKEQLPVWVDAWVVGNRLWVLVSDQGPGFDLSSEKHRLEQEGILRIQGRGIQLMEAIAQEISFWGGSVKMSFGEVAFN</sequence>
<dbReference type="PROSITE" id="PS50110">
    <property type="entry name" value="RESPONSE_REGULATORY"/>
    <property type="match status" value="2"/>
</dbReference>
<dbReference type="GO" id="GO:0000160">
    <property type="term" value="P:phosphorelay signal transduction system"/>
    <property type="evidence" value="ECO:0007669"/>
    <property type="project" value="UniProtKB-KW"/>
</dbReference>
<dbReference type="Pfam" id="PF13581">
    <property type="entry name" value="HATPase_c_2"/>
    <property type="match status" value="1"/>
</dbReference>
<dbReference type="SUPFAM" id="SSF52172">
    <property type="entry name" value="CheY-like"/>
    <property type="match status" value="2"/>
</dbReference>
<evidence type="ECO:0000313" key="6">
    <source>
        <dbReference type="Proteomes" id="UP000177583"/>
    </source>
</evidence>
<organism evidence="5 6">
    <name type="scientific">Candidatus Lambdaproteobacteria bacterium RIFOXYD2_FULL_56_26</name>
    <dbReference type="NCBI Taxonomy" id="1817773"/>
    <lineage>
        <taxon>Bacteria</taxon>
        <taxon>Pseudomonadati</taxon>
        <taxon>Pseudomonadota</taxon>
        <taxon>Candidatus Lambdaproteobacteria</taxon>
    </lineage>
</organism>
<dbReference type="InterPro" id="IPR001789">
    <property type="entry name" value="Sig_transdc_resp-reg_receiver"/>
</dbReference>
<dbReference type="Gene3D" id="3.30.565.10">
    <property type="entry name" value="Histidine kinase-like ATPase, C-terminal domain"/>
    <property type="match status" value="1"/>
</dbReference>
<evidence type="ECO:0000259" key="4">
    <source>
        <dbReference type="PROSITE" id="PS50110"/>
    </source>
</evidence>
<accession>A0A1F6GMS6</accession>
<gene>
    <name evidence="5" type="ORF">A2557_12465</name>
</gene>